<keyword evidence="1" id="KW-1133">Transmembrane helix</keyword>
<keyword evidence="3" id="KW-1185">Reference proteome</keyword>
<accession>A0A1H7RRZ3</accession>
<dbReference type="Proteomes" id="UP000198807">
    <property type="component" value="Unassembled WGS sequence"/>
</dbReference>
<dbReference type="STRING" id="650850.SAMN04488129_11313"/>
<proteinExistence type="predicted"/>
<name>A0A1H7RRZ3_9GAMM</name>
<dbReference type="AlphaFoldDB" id="A0A1H7RRZ3"/>
<keyword evidence="1" id="KW-0812">Transmembrane</keyword>
<sequence length="176" mass="19252">MEALILAMPQRILLSTGAARPPLLRLLIVITLLTLAVALWYLTRYSLRGEGGVHWHPPAENRCVLHAAPCTASLGQDIALHLTVASEGPIRPLERLPLEVRLSGVPAESARIDFVGRDMDMGLHRFPLEAVGDGVFRGEGQVAICTEAVMAWRAKVVVDTPQGRLGSWFDFDVARQ</sequence>
<reference evidence="3" key="1">
    <citation type="submission" date="2016-10" db="EMBL/GenBank/DDBJ databases">
        <authorList>
            <person name="Varghese N."/>
            <person name="Submissions S."/>
        </authorList>
    </citation>
    <scope>NUCLEOTIDE SEQUENCE [LARGE SCALE GENOMIC DNA]</scope>
    <source>
        <strain evidence="3">CGMCC 1.9150</strain>
    </source>
</reference>
<organism evidence="2 3">
    <name type="scientific">Halomonas daqiaonensis</name>
    <dbReference type="NCBI Taxonomy" id="650850"/>
    <lineage>
        <taxon>Bacteria</taxon>
        <taxon>Pseudomonadati</taxon>
        <taxon>Pseudomonadota</taxon>
        <taxon>Gammaproteobacteria</taxon>
        <taxon>Oceanospirillales</taxon>
        <taxon>Halomonadaceae</taxon>
        <taxon>Halomonas</taxon>
    </lineage>
</organism>
<gene>
    <name evidence="2" type="ORF">SAMN04488129_11313</name>
</gene>
<keyword evidence="1" id="KW-0472">Membrane</keyword>
<protein>
    <submittedName>
        <fullName evidence="2">Uncharacterized protein</fullName>
    </submittedName>
</protein>
<evidence type="ECO:0000256" key="1">
    <source>
        <dbReference type="SAM" id="Phobius"/>
    </source>
</evidence>
<feature type="transmembrane region" description="Helical" evidence="1">
    <location>
        <begin position="23"/>
        <end position="42"/>
    </location>
</feature>
<dbReference type="EMBL" id="FOBC01000013">
    <property type="protein sequence ID" value="SEL62564.1"/>
    <property type="molecule type" value="Genomic_DNA"/>
</dbReference>
<evidence type="ECO:0000313" key="2">
    <source>
        <dbReference type="EMBL" id="SEL62564.1"/>
    </source>
</evidence>
<evidence type="ECO:0000313" key="3">
    <source>
        <dbReference type="Proteomes" id="UP000198807"/>
    </source>
</evidence>